<reference evidence="1" key="1">
    <citation type="submission" date="2020-11" db="EMBL/GenBank/DDBJ databases">
        <authorList>
            <consortium name="DOE Joint Genome Institute"/>
            <person name="Ahrendt S."/>
            <person name="Riley R."/>
            <person name="Andreopoulos W."/>
            <person name="LaButti K."/>
            <person name="Pangilinan J."/>
            <person name="Ruiz-duenas F.J."/>
            <person name="Barrasa J.M."/>
            <person name="Sanchez-Garcia M."/>
            <person name="Camarero S."/>
            <person name="Miyauchi S."/>
            <person name="Serrano A."/>
            <person name="Linde D."/>
            <person name="Babiker R."/>
            <person name="Drula E."/>
            <person name="Ayuso-Fernandez I."/>
            <person name="Pacheco R."/>
            <person name="Padilla G."/>
            <person name="Ferreira P."/>
            <person name="Barriuso J."/>
            <person name="Kellner H."/>
            <person name="Castanera R."/>
            <person name="Alfaro M."/>
            <person name="Ramirez L."/>
            <person name="Pisabarro A.G."/>
            <person name="Kuo A."/>
            <person name="Tritt A."/>
            <person name="Lipzen A."/>
            <person name="He G."/>
            <person name="Yan M."/>
            <person name="Ng V."/>
            <person name="Cullen D."/>
            <person name="Martin F."/>
            <person name="Rosso M.-N."/>
            <person name="Henrissat B."/>
            <person name="Hibbett D."/>
            <person name="Martinez A.T."/>
            <person name="Grigoriev I.V."/>
        </authorList>
    </citation>
    <scope>NUCLEOTIDE SEQUENCE</scope>
    <source>
        <strain evidence="1">AH 44721</strain>
    </source>
</reference>
<comment type="caution">
    <text evidence="1">The sequence shown here is derived from an EMBL/GenBank/DDBJ whole genome shotgun (WGS) entry which is preliminary data.</text>
</comment>
<protein>
    <submittedName>
        <fullName evidence="1">Uncharacterized protein</fullName>
    </submittedName>
</protein>
<dbReference type="OrthoDB" id="3039717at2759"/>
<sequence length="176" mass="18996">MVPSDYRDVLRPFILDVAGLATKRVAVMETFAKWKAHQSASPKTYPSFILTKAPSVQLSKEFAGTDVGRSSASALERKHAEYCDALLADALKTKESERALLDGLIDPPPCGPGSKIPSTLALRTILASRRTLKVVPVAGGEPGEVEYAGWEVSSVAVRQSYEIRETPWPSLSAPSL</sequence>
<accession>A0A9P5TET8</accession>
<gene>
    <name evidence="1" type="ORF">CPB84DRAFT_1859399</name>
</gene>
<organism evidence="1 2">
    <name type="scientific">Gymnopilus junonius</name>
    <name type="common">Spectacular rustgill mushroom</name>
    <name type="synonym">Gymnopilus spectabilis subsp. junonius</name>
    <dbReference type="NCBI Taxonomy" id="109634"/>
    <lineage>
        <taxon>Eukaryota</taxon>
        <taxon>Fungi</taxon>
        <taxon>Dikarya</taxon>
        <taxon>Basidiomycota</taxon>
        <taxon>Agaricomycotina</taxon>
        <taxon>Agaricomycetes</taxon>
        <taxon>Agaricomycetidae</taxon>
        <taxon>Agaricales</taxon>
        <taxon>Agaricineae</taxon>
        <taxon>Hymenogastraceae</taxon>
        <taxon>Gymnopilus</taxon>
    </lineage>
</organism>
<evidence type="ECO:0000313" key="2">
    <source>
        <dbReference type="Proteomes" id="UP000724874"/>
    </source>
</evidence>
<evidence type="ECO:0000313" key="1">
    <source>
        <dbReference type="EMBL" id="KAF8867453.1"/>
    </source>
</evidence>
<dbReference type="Proteomes" id="UP000724874">
    <property type="component" value="Unassembled WGS sequence"/>
</dbReference>
<name>A0A9P5TET8_GYMJU</name>
<keyword evidence="2" id="KW-1185">Reference proteome</keyword>
<dbReference type="EMBL" id="JADNYJ010001119">
    <property type="protein sequence ID" value="KAF8867453.1"/>
    <property type="molecule type" value="Genomic_DNA"/>
</dbReference>
<proteinExistence type="predicted"/>
<dbReference type="AlphaFoldDB" id="A0A9P5TET8"/>